<accession>W4LVB8</accession>
<keyword evidence="3" id="KW-1185">Reference proteome</keyword>
<sequence length="259" mass="28303">MRLYPQTFRLLGITLLSGWFGFTLLSHAQTVQVETKHDHSTHEHTDICAGFVILPNGYAVLSAMDPGGTHHSAGHNQAGHQHAMADKMKMDAQKHTQHAMADKMKHADPRMGHQHGDDIPSGKDMLCVPIGEMASTSWTSVSHAPNFRVMAKSVKGVLAHNSRANEAFSLTIMRDGKPIDHAKVRIIARMPHHDHRMPGGHGPANDPDVQGLEAQATGQGDYTLSTVDFSMGGPWLFEVHVQDGNTLNKAYFASEVGEE</sequence>
<dbReference type="Proteomes" id="UP000019141">
    <property type="component" value="Unassembled WGS sequence"/>
</dbReference>
<dbReference type="InterPro" id="IPR032693">
    <property type="entry name" value="YtkA-like_dom"/>
</dbReference>
<dbReference type="EMBL" id="AZHW01000248">
    <property type="protein sequence ID" value="ETX01302.1"/>
    <property type="molecule type" value="Genomic_DNA"/>
</dbReference>
<dbReference type="HOGENOM" id="CLU_093764_0_0_7"/>
<reference evidence="2 3" key="1">
    <citation type="journal article" date="2014" name="Nature">
        <title>An environmental bacterial taxon with a large and distinct metabolic repertoire.</title>
        <authorList>
            <person name="Wilson M.C."/>
            <person name="Mori T."/>
            <person name="Ruckert C."/>
            <person name="Uria A.R."/>
            <person name="Helf M.J."/>
            <person name="Takada K."/>
            <person name="Gernert C."/>
            <person name="Steffens U.A."/>
            <person name="Heycke N."/>
            <person name="Schmitt S."/>
            <person name="Rinke C."/>
            <person name="Helfrich E.J."/>
            <person name="Brachmann A.O."/>
            <person name="Gurgui C."/>
            <person name="Wakimoto T."/>
            <person name="Kracht M."/>
            <person name="Crusemann M."/>
            <person name="Hentschel U."/>
            <person name="Abe I."/>
            <person name="Matsunaga S."/>
            <person name="Kalinowski J."/>
            <person name="Takeyama H."/>
            <person name="Piel J."/>
        </authorList>
    </citation>
    <scope>NUCLEOTIDE SEQUENCE [LARGE SCALE GENOMIC DNA]</scope>
    <source>
        <strain evidence="3">TSY1</strain>
    </source>
</reference>
<evidence type="ECO:0000313" key="2">
    <source>
        <dbReference type="EMBL" id="ETX01302.1"/>
    </source>
</evidence>
<dbReference type="Pfam" id="PF13115">
    <property type="entry name" value="YtkA"/>
    <property type="match status" value="1"/>
</dbReference>
<evidence type="ECO:0000313" key="3">
    <source>
        <dbReference type="Proteomes" id="UP000019141"/>
    </source>
</evidence>
<proteinExistence type="predicted"/>
<dbReference type="AlphaFoldDB" id="W4LVB8"/>
<name>W4LVB8_ENTF1</name>
<comment type="caution">
    <text evidence="2">The sequence shown here is derived from an EMBL/GenBank/DDBJ whole genome shotgun (WGS) entry which is preliminary data.</text>
</comment>
<feature type="domain" description="YtkA-like" evidence="1">
    <location>
        <begin position="164"/>
        <end position="240"/>
    </location>
</feature>
<protein>
    <recommendedName>
        <fullName evidence="1">YtkA-like domain-containing protein</fullName>
    </recommendedName>
</protein>
<gene>
    <name evidence="2" type="ORF">ETSY1_07875</name>
</gene>
<organism evidence="2 3">
    <name type="scientific">Entotheonella factor</name>
    <dbReference type="NCBI Taxonomy" id="1429438"/>
    <lineage>
        <taxon>Bacteria</taxon>
        <taxon>Pseudomonadati</taxon>
        <taxon>Nitrospinota/Tectimicrobiota group</taxon>
        <taxon>Candidatus Tectimicrobiota</taxon>
        <taxon>Candidatus Entotheonellia</taxon>
        <taxon>Candidatus Entotheonellales</taxon>
        <taxon>Candidatus Entotheonellaceae</taxon>
        <taxon>Candidatus Entotheonella</taxon>
    </lineage>
</organism>
<evidence type="ECO:0000259" key="1">
    <source>
        <dbReference type="Pfam" id="PF13115"/>
    </source>
</evidence>